<accession>A0ABP8VKI8</accession>
<name>A0ABP8VKI8_9MICO</name>
<reference evidence="3" key="1">
    <citation type="journal article" date="2019" name="Int. J. Syst. Evol. Microbiol.">
        <title>The Global Catalogue of Microorganisms (GCM) 10K type strain sequencing project: providing services to taxonomists for standard genome sequencing and annotation.</title>
        <authorList>
            <consortium name="The Broad Institute Genomics Platform"/>
            <consortium name="The Broad Institute Genome Sequencing Center for Infectious Disease"/>
            <person name="Wu L."/>
            <person name="Ma J."/>
        </authorList>
    </citation>
    <scope>NUCLEOTIDE SEQUENCE [LARGE SCALE GENOMIC DNA]</scope>
    <source>
        <strain evidence="3">JCM 18956</strain>
    </source>
</reference>
<evidence type="ECO:0000259" key="1">
    <source>
        <dbReference type="PROSITE" id="PS51186"/>
    </source>
</evidence>
<evidence type="ECO:0000313" key="2">
    <source>
        <dbReference type="EMBL" id="GAA4665546.1"/>
    </source>
</evidence>
<keyword evidence="3" id="KW-1185">Reference proteome</keyword>
<dbReference type="Pfam" id="PF13302">
    <property type="entry name" value="Acetyltransf_3"/>
    <property type="match status" value="1"/>
</dbReference>
<organism evidence="2 3">
    <name type="scientific">Frondihabitans cladoniiphilus</name>
    <dbReference type="NCBI Taxonomy" id="715785"/>
    <lineage>
        <taxon>Bacteria</taxon>
        <taxon>Bacillati</taxon>
        <taxon>Actinomycetota</taxon>
        <taxon>Actinomycetes</taxon>
        <taxon>Micrococcales</taxon>
        <taxon>Microbacteriaceae</taxon>
        <taxon>Frondihabitans</taxon>
    </lineage>
</organism>
<dbReference type="InterPro" id="IPR016181">
    <property type="entry name" value="Acyl_CoA_acyltransferase"/>
</dbReference>
<dbReference type="InterPro" id="IPR000182">
    <property type="entry name" value="GNAT_dom"/>
</dbReference>
<dbReference type="SUPFAM" id="SSF55729">
    <property type="entry name" value="Acyl-CoA N-acyltransferases (Nat)"/>
    <property type="match status" value="1"/>
</dbReference>
<dbReference type="Gene3D" id="3.40.630.30">
    <property type="match status" value="1"/>
</dbReference>
<dbReference type="EMBL" id="BAABLM010000001">
    <property type="protein sequence ID" value="GAA4665546.1"/>
    <property type="molecule type" value="Genomic_DNA"/>
</dbReference>
<evidence type="ECO:0000313" key="3">
    <source>
        <dbReference type="Proteomes" id="UP001501295"/>
    </source>
</evidence>
<gene>
    <name evidence="2" type="ORF">GCM10025780_03670</name>
</gene>
<dbReference type="PROSITE" id="PS51186">
    <property type="entry name" value="GNAT"/>
    <property type="match status" value="1"/>
</dbReference>
<protein>
    <recommendedName>
        <fullName evidence="1">N-acetyltransferase domain-containing protein</fullName>
    </recommendedName>
</protein>
<dbReference type="PANTHER" id="PTHR43415:SF3">
    <property type="entry name" value="GNAT-FAMILY ACETYLTRANSFERASE"/>
    <property type="match status" value="1"/>
</dbReference>
<dbReference type="PANTHER" id="PTHR43415">
    <property type="entry name" value="SPERMIDINE N(1)-ACETYLTRANSFERASE"/>
    <property type="match status" value="1"/>
</dbReference>
<sequence>MPHRTLVDLGFCAGSGVRLCPRSELHPRTTVPDPAWAPLQQPFVRPRPEGAAAEMFREWSANTGPGSVGFSVCSLATDELVGHATLYGAALPWRAGTLAILLGPDFTDRGLGTDAVRTLVRYGFLEMALNQIELRVWAFNARARRAYAKAGFVEEGVRRQVVFHDGEFHDEVIMAVLAAEWRAAQPS</sequence>
<comment type="caution">
    <text evidence="2">The sequence shown here is derived from an EMBL/GenBank/DDBJ whole genome shotgun (WGS) entry which is preliminary data.</text>
</comment>
<feature type="domain" description="N-acetyltransferase" evidence="1">
    <location>
        <begin position="23"/>
        <end position="179"/>
    </location>
</feature>
<dbReference type="Proteomes" id="UP001501295">
    <property type="component" value="Unassembled WGS sequence"/>
</dbReference>
<proteinExistence type="predicted"/>